<protein>
    <recommendedName>
        <fullName evidence="5">Prefoldin subunit alpha</fullName>
    </recommendedName>
</protein>
<organism evidence="3 4">
    <name type="scientific">Candidatus Methanodesulfokora washburnensis</name>
    <dbReference type="NCBI Taxonomy" id="2478471"/>
    <lineage>
        <taxon>Archaea</taxon>
        <taxon>Thermoproteota</taxon>
        <taxon>Candidatus Korarchaeia</taxon>
        <taxon>Candidatus Korarchaeia incertae sedis</taxon>
        <taxon>Candidatus Methanodesulfokora</taxon>
    </lineage>
</organism>
<keyword evidence="2" id="KW-0175">Coiled coil</keyword>
<dbReference type="SUPFAM" id="SSF46579">
    <property type="entry name" value="Prefoldin"/>
    <property type="match status" value="1"/>
</dbReference>
<accession>A0A429GIN9</accession>
<evidence type="ECO:0000256" key="1">
    <source>
        <dbReference type="ARBA" id="ARBA00023186"/>
    </source>
</evidence>
<feature type="coiled-coil region" evidence="2">
    <location>
        <begin position="126"/>
        <end position="153"/>
    </location>
</feature>
<evidence type="ECO:0008006" key="5">
    <source>
        <dbReference type="Google" id="ProtNLM"/>
    </source>
</evidence>
<dbReference type="EMBL" id="RCOS01000113">
    <property type="protein sequence ID" value="RSN73637.1"/>
    <property type="molecule type" value="Genomic_DNA"/>
</dbReference>
<keyword evidence="1" id="KW-0143">Chaperone</keyword>
<dbReference type="Pfam" id="PF02996">
    <property type="entry name" value="Prefoldin"/>
    <property type="match status" value="1"/>
</dbReference>
<evidence type="ECO:0000256" key="2">
    <source>
        <dbReference type="SAM" id="Coils"/>
    </source>
</evidence>
<evidence type="ECO:0000313" key="3">
    <source>
        <dbReference type="EMBL" id="RSN73637.1"/>
    </source>
</evidence>
<reference evidence="3 4" key="1">
    <citation type="submission" date="2018-10" db="EMBL/GenBank/DDBJ databases">
        <title>Co-occurring genomic capacity for anaerobic methane metabolism and dissimilatory sulfite reduction discovered in the Korarchaeota.</title>
        <authorList>
            <person name="Mckay L.J."/>
            <person name="Dlakic M."/>
            <person name="Fields M.W."/>
            <person name="Delmont T.O."/>
            <person name="Eren A.M."/>
            <person name="Jay Z.J."/>
            <person name="Klingelsmith K.B."/>
            <person name="Rusch D.B."/>
            <person name="Inskeep W.P."/>
        </authorList>
    </citation>
    <scope>NUCLEOTIDE SEQUENCE [LARGE SCALE GENOMIC DNA]</scope>
    <source>
        <strain evidence="3 4">MDKW</strain>
    </source>
</reference>
<keyword evidence="4" id="KW-1185">Reference proteome</keyword>
<gene>
    <name evidence="3" type="ORF">D6D85_10245</name>
</gene>
<evidence type="ECO:0000313" key="4">
    <source>
        <dbReference type="Proteomes" id="UP000277582"/>
    </source>
</evidence>
<dbReference type="AlphaFoldDB" id="A0A429GIN9"/>
<comment type="caution">
    <text evidence="3">The sequence shown here is derived from an EMBL/GenBank/DDBJ whole genome shotgun (WGS) entry which is preliminary data.</text>
</comment>
<dbReference type="Proteomes" id="UP000277582">
    <property type="component" value="Unassembled WGS sequence"/>
</dbReference>
<sequence>MSYNSETRHPKALKHLAKSIYYIPLSLYRSGGEMSGQQREQDLAALRTTYQLLLNESSRLNILYSDVERSIETLETLSKLEKQELGPVILPIGAFLSIMLNKVSTEKVLIQMGANIYAEMSPDKAIEELKGKLEEIRKELIQIQVNLRQIEASLIAAEQGGRVAKRT</sequence>
<dbReference type="InterPro" id="IPR004127">
    <property type="entry name" value="Prefoldin_subunit_alpha"/>
</dbReference>
<name>A0A429GIN9_9CREN</name>
<dbReference type="InterPro" id="IPR009053">
    <property type="entry name" value="Prefoldin"/>
</dbReference>
<dbReference type="Gene3D" id="1.10.287.370">
    <property type="match status" value="1"/>
</dbReference>
<proteinExistence type="predicted"/>